<dbReference type="Pfam" id="PF11248">
    <property type="entry name" value="DUF3046"/>
    <property type="match status" value="1"/>
</dbReference>
<protein>
    <submittedName>
        <fullName evidence="1">DUF3046 domain-containing protein</fullName>
    </submittedName>
</protein>
<evidence type="ECO:0000313" key="2">
    <source>
        <dbReference type="Proteomes" id="UP001596527"/>
    </source>
</evidence>
<organism evidence="1 2">
    <name type="scientific">Schaalia naturae</name>
    <dbReference type="NCBI Taxonomy" id="635203"/>
    <lineage>
        <taxon>Bacteria</taxon>
        <taxon>Bacillati</taxon>
        <taxon>Actinomycetota</taxon>
        <taxon>Actinomycetes</taxon>
        <taxon>Actinomycetales</taxon>
        <taxon>Actinomycetaceae</taxon>
        <taxon>Schaalia</taxon>
    </lineage>
</organism>
<reference evidence="2" key="1">
    <citation type="journal article" date="2019" name="Int. J. Syst. Evol. Microbiol.">
        <title>The Global Catalogue of Microorganisms (GCM) 10K type strain sequencing project: providing services to taxonomists for standard genome sequencing and annotation.</title>
        <authorList>
            <consortium name="The Broad Institute Genomics Platform"/>
            <consortium name="The Broad Institute Genome Sequencing Center for Infectious Disease"/>
            <person name="Wu L."/>
            <person name="Ma J."/>
        </authorList>
    </citation>
    <scope>NUCLEOTIDE SEQUENCE [LARGE SCALE GENOMIC DNA]</scope>
    <source>
        <strain evidence="2">CCUG 56698</strain>
    </source>
</reference>
<sequence>MTLSEFWDALERVFGSVLGRSLVADLYLPGLRATAQEALDAGRAPDEVWEALVRESGRGEEARWAHRRPLRKGGR</sequence>
<name>A0ABW2SLU9_9ACTO</name>
<dbReference type="EMBL" id="JBHTEF010000001">
    <property type="protein sequence ID" value="MFC7580864.1"/>
    <property type="molecule type" value="Genomic_DNA"/>
</dbReference>
<accession>A0ABW2SLU9</accession>
<dbReference type="InterPro" id="IPR021408">
    <property type="entry name" value="DUF3046"/>
</dbReference>
<comment type="caution">
    <text evidence="1">The sequence shown here is derived from an EMBL/GenBank/DDBJ whole genome shotgun (WGS) entry which is preliminary data.</text>
</comment>
<proteinExistence type="predicted"/>
<keyword evidence="2" id="KW-1185">Reference proteome</keyword>
<gene>
    <name evidence="1" type="ORF">ACFQWG_06590</name>
</gene>
<dbReference type="RefSeq" id="WP_380973406.1">
    <property type="nucleotide sequence ID" value="NZ_JBHTEF010000001.1"/>
</dbReference>
<dbReference type="Proteomes" id="UP001596527">
    <property type="component" value="Unassembled WGS sequence"/>
</dbReference>
<evidence type="ECO:0000313" key="1">
    <source>
        <dbReference type="EMBL" id="MFC7580864.1"/>
    </source>
</evidence>